<dbReference type="OrthoDB" id="45007at2759"/>
<dbReference type="SUPFAM" id="SSF49363">
    <property type="entry name" value="Purple acid phosphatase, N-terminal domain"/>
    <property type="match status" value="1"/>
</dbReference>
<feature type="chain" id="PRO_5039030718" description="Purple acid phosphatase N-terminal domain-containing protein" evidence="3">
    <location>
        <begin position="22"/>
        <end position="245"/>
    </location>
</feature>
<dbReference type="InterPro" id="IPR015914">
    <property type="entry name" value="PAPs_N"/>
</dbReference>
<dbReference type="GO" id="GO:0003993">
    <property type="term" value="F:acid phosphatase activity"/>
    <property type="evidence" value="ECO:0007669"/>
    <property type="project" value="InterPro"/>
</dbReference>
<sequence>MTSSKVLPLLLLLLLPSAALAASISATPLILTKSSREITIKWTRIESPSDLDWLGIYSPSNSPDDHFIGYRFLNGSDTWHTGSGSISIPLVNTRSDYQFRIFRWTRDEVNYRHHDHDHNPLPGTRHRLAGSTTVRFENAEGPDQVHLAFTDRVDEMRVMFVTGKRSDAGVEYGLDPSLVGRRVVATTVTRYERSDMCDSPANSSLGWRDPGFIHDGVMTGLDPGKRLVVMLLAGVRSTALYLPTQ</sequence>
<gene>
    <name evidence="5" type="ORF">J5N97_008450</name>
</gene>
<dbReference type="EMBL" id="JAGGNH010000002">
    <property type="protein sequence ID" value="KAJ0980195.1"/>
    <property type="molecule type" value="Genomic_DNA"/>
</dbReference>
<evidence type="ECO:0000313" key="5">
    <source>
        <dbReference type="EMBL" id="KAJ0980195.1"/>
    </source>
</evidence>
<comment type="caution">
    <text evidence="5">The sequence shown here is derived from an EMBL/GenBank/DDBJ whole genome shotgun (WGS) entry which is preliminary data.</text>
</comment>
<name>A0A9D5CUR2_9LILI</name>
<protein>
    <recommendedName>
        <fullName evidence="4">Purple acid phosphatase N-terminal domain-containing protein</fullName>
    </recommendedName>
</protein>
<keyword evidence="2" id="KW-0964">Secreted</keyword>
<evidence type="ECO:0000313" key="6">
    <source>
        <dbReference type="Proteomes" id="UP001085076"/>
    </source>
</evidence>
<feature type="domain" description="Purple acid phosphatase N-terminal" evidence="4">
    <location>
        <begin position="142"/>
        <end position="226"/>
    </location>
</feature>
<dbReference type="Gene3D" id="2.60.40.380">
    <property type="entry name" value="Purple acid phosphatase-like, N-terminal"/>
    <property type="match status" value="1"/>
</dbReference>
<evidence type="ECO:0000256" key="3">
    <source>
        <dbReference type="SAM" id="SignalP"/>
    </source>
</evidence>
<dbReference type="PANTHER" id="PTHR45778:SF7">
    <property type="entry name" value="PURPLE ACID PHOSPHATASE"/>
    <property type="match status" value="1"/>
</dbReference>
<evidence type="ECO:0000259" key="4">
    <source>
        <dbReference type="Pfam" id="PF16656"/>
    </source>
</evidence>
<organism evidence="5 6">
    <name type="scientific">Dioscorea zingiberensis</name>
    <dbReference type="NCBI Taxonomy" id="325984"/>
    <lineage>
        <taxon>Eukaryota</taxon>
        <taxon>Viridiplantae</taxon>
        <taxon>Streptophyta</taxon>
        <taxon>Embryophyta</taxon>
        <taxon>Tracheophyta</taxon>
        <taxon>Spermatophyta</taxon>
        <taxon>Magnoliopsida</taxon>
        <taxon>Liliopsida</taxon>
        <taxon>Dioscoreales</taxon>
        <taxon>Dioscoreaceae</taxon>
        <taxon>Dioscorea</taxon>
    </lineage>
</organism>
<evidence type="ECO:0000256" key="1">
    <source>
        <dbReference type="ARBA" id="ARBA00004613"/>
    </source>
</evidence>
<comment type="subcellular location">
    <subcellularLocation>
        <location evidence="1">Secreted</location>
    </subcellularLocation>
</comment>
<proteinExistence type="predicted"/>
<keyword evidence="3" id="KW-0732">Signal</keyword>
<dbReference type="GO" id="GO:0005576">
    <property type="term" value="C:extracellular region"/>
    <property type="evidence" value="ECO:0007669"/>
    <property type="project" value="UniProtKB-SubCell"/>
</dbReference>
<evidence type="ECO:0000256" key="2">
    <source>
        <dbReference type="ARBA" id="ARBA00022525"/>
    </source>
</evidence>
<accession>A0A9D5CUR2</accession>
<dbReference type="Proteomes" id="UP001085076">
    <property type="component" value="Miscellaneous, Linkage group lg02"/>
</dbReference>
<reference evidence="5" key="1">
    <citation type="submission" date="2021-03" db="EMBL/GenBank/DDBJ databases">
        <authorList>
            <person name="Li Z."/>
            <person name="Yang C."/>
        </authorList>
    </citation>
    <scope>NUCLEOTIDE SEQUENCE</scope>
    <source>
        <strain evidence="5">Dzin_1.0</strain>
        <tissue evidence="5">Leaf</tissue>
    </source>
</reference>
<dbReference type="InterPro" id="IPR008963">
    <property type="entry name" value="Purple_acid_Pase-like_N"/>
</dbReference>
<feature type="signal peptide" evidence="3">
    <location>
        <begin position="1"/>
        <end position="21"/>
    </location>
</feature>
<dbReference type="Pfam" id="PF16656">
    <property type="entry name" value="Pur_ac_phosph_N"/>
    <property type="match status" value="1"/>
</dbReference>
<reference evidence="5" key="2">
    <citation type="journal article" date="2022" name="Hortic Res">
        <title>The genome of Dioscorea zingiberensis sheds light on the biosynthesis, origin and evolution of the medicinally important diosgenin saponins.</title>
        <authorList>
            <person name="Li Y."/>
            <person name="Tan C."/>
            <person name="Li Z."/>
            <person name="Guo J."/>
            <person name="Li S."/>
            <person name="Chen X."/>
            <person name="Wang C."/>
            <person name="Dai X."/>
            <person name="Yang H."/>
            <person name="Song W."/>
            <person name="Hou L."/>
            <person name="Xu J."/>
            <person name="Tong Z."/>
            <person name="Xu A."/>
            <person name="Yuan X."/>
            <person name="Wang W."/>
            <person name="Yang Q."/>
            <person name="Chen L."/>
            <person name="Sun Z."/>
            <person name="Wang K."/>
            <person name="Pan B."/>
            <person name="Chen J."/>
            <person name="Bao Y."/>
            <person name="Liu F."/>
            <person name="Qi X."/>
            <person name="Gang D.R."/>
            <person name="Wen J."/>
            <person name="Li J."/>
        </authorList>
    </citation>
    <scope>NUCLEOTIDE SEQUENCE</scope>
    <source>
        <strain evidence="5">Dzin_1.0</strain>
    </source>
</reference>
<dbReference type="AlphaFoldDB" id="A0A9D5CUR2"/>
<dbReference type="PANTHER" id="PTHR45778">
    <property type="entry name" value="PURPLE ACID PHOSPHATASE-RELATED"/>
    <property type="match status" value="1"/>
</dbReference>
<dbReference type="GO" id="GO:0046872">
    <property type="term" value="F:metal ion binding"/>
    <property type="evidence" value="ECO:0007669"/>
    <property type="project" value="InterPro"/>
</dbReference>
<keyword evidence="6" id="KW-1185">Reference proteome</keyword>